<dbReference type="InterPro" id="IPR023214">
    <property type="entry name" value="HAD_sf"/>
</dbReference>
<dbReference type="GO" id="GO:0003825">
    <property type="term" value="F:alpha,alpha-trehalose-phosphate synthase (UDP-forming) activity"/>
    <property type="evidence" value="ECO:0007669"/>
    <property type="project" value="UniProtKB-EC"/>
</dbReference>
<evidence type="ECO:0000256" key="4">
    <source>
        <dbReference type="ARBA" id="ARBA00012538"/>
    </source>
</evidence>
<comment type="similarity">
    <text evidence="2">In the N-terminal section; belongs to the glycosyltransferase 20 family.</text>
</comment>
<dbReference type="Pfam" id="PF18572">
    <property type="entry name" value="T6PP_N"/>
    <property type="match status" value="1"/>
</dbReference>
<dbReference type="Pfam" id="PF00982">
    <property type="entry name" value="Glyco_transf_20"/>
    <property type="match status" value="1"/>
</dbReference>
<dbReference type="GO" id="GO:0005992">
    <property type="term" value="P:trehalose biosynthetic process"/>
    <property type="evidence" value="ECO:0007669"/>
    <property type="project" value="InterPro"/>
</dbReference>
<keyword evidence="6" id="KW-0808">Transferase</keyword>
<feature type="domain" description="Trehalose-6-phosphate phosphatase helical bundle" evidence="8">
    <location>
        <begin position="301"/>
        <end position="405"/>
    </location>
</feature>
<dbReference type="AlphaFoldDB" id="A0A3P6VDL9"/>
<keyword evidence="5" id="KW-0328">Glycosyltransferase</keyword>
<feature type="domain" description="Trehalose-6-phosphate phosphatase C-terminal" evidence="9">
    <location>
        <begin position="436"/>
        <end position="582"/>
    </location>
</feature>
<dbReference type="EC" id="2.4.1.15" evidence="4"/>
<dbReference type="Gene3D" id="1.20.58.1800">
    <property type="match status" value="1"/>
</dbReference>
<name>A0A3P6VDL9_LITSI</name>
<dbReference type="PANTHER" id="PTHR10788:SF110">
    <property type="entry name" value="ALPHA,ALPHA-TREHALOSE-PHOSPHATE SYNTHASE [UDP-FORMING] 2"/>
    <property type="match status" value="1"/>
</dbReference>
<evidence type="ECO:0000259" key="8">
    <source>
        <dbReference type="Pfam" id="PF18572"/>
    </source>
</evidence>
<dbReference type="Pfam" id="PF21141">
    <property type="entry name" value="T6PP_C"/>
    <property type="match status" value="1"/>
</dbReference>
<evidence type="ECO:0000256" key="7">
    <source>
        <dbReference type="ARBA" id="ARBA00048039"/>
    </source>
</evidence>
<feature type="non-terminal residue" evidence="10">
    <location>
        <position position="1"/>
    </location>
</feature>
<dbReference type="SUPFAM" id="SSF53756">
    <property type="entry name" value="UDP-Glycosyltransferase/glycogen phosphorylase"/>
    <property type="match status" value="1"/>
</dbReference>
<dbReference type="GO" id="GO:0004805">
    <property type="term" value="F:trehalose-phosphatase activity"/>
    <property type="evidence" value="ECO:0007669"/>
    <property type="project" value="TreeGrafter"/>
</dbReference>
<dbReference type="InterPro" id="IPR049063">
    <property type="entry name" value="T6PP_C"/>
</dbReference>
<dbReference type="PANTHER" id="PTHR10788">
    <property type="entry name" value="TREHALOSE-6-PHOSPHATE SYNTHASE"/>
    <property type="match status" value="1"/>
</dbReference>
<gene>
    <name evidence="10" type="ORF">NLS_LOCUS8514</name>
</gene>
<evidence type="ECO:0000256" key="1">
    <source>
        <dbReference type="ARBA" id="ARBA00002045"/>
    </source>
</evidence>
<dbReference type="InterPro" id="IPR001830">
    <property type="entry name" value="Glyco_trans_20"/>
</dbReference>
<sequence>VGFQTHRDRDKFIELCHIKLPSVEINYESSSDVCFVTYKGWTCSLGVFPVSIKNEDFLKYVRLTEICQRALEIRRNIMGTDAPSDGRLFFSVERFDYTKGIKEKLLAYRNYFEKYPDRIGKDVLYQVAVTNRRTVDTYRVYQDECILLAEGINKVCTCASRPNWKPLIFQMEGLPRKELIACYLAMDIGVVTPKKDGMNLVAKEMLLCNPSAGLILSSGAGCEVQFSRAGFCEEKGSQCYKRVHDLYDLDSYSNAFYQAAIQDLADRRANSLRLHEFIIANDIEKWSAAFLDPSWTHQVKTLEDFYTIMLQTRNVRRQIVERILKGVPMRSHFAISLKNALDSLKLSCELNTTMLNLRTSSEEGTTDCASFDIKNELDEFEKDLCFLKFIESDNVYNVEHFVDTLHAYHPKSLAAFKKEVAGAVDLLYDADHFQYFFTDRDGTLKSYSCSYQASIQPAYAAVIQAQFARRCAQTCAIITTSPLMGVGILDVSTMPEGYYYYGASAGREWFIDPRNKFHDLSITAEQLQVLDKVYDAVQELLNTQEYKYFRYIGSGLQKHFGHLTIAHQDIHSSVPVEQSNTLSVFPTFLV</sequence>
<keyword evidence="11" id="KW-1185">Reference proteome</keyword>
<proteinExistence type="inferred from homology"/>
<dbReference type="STRING" id="42156.A0A3P6VDL9"/>
<dbReference type="OMA" id="VARIEYN"/>
<comment type="function">
    <text evidence="1">Catalyzes the production of trehalose from glucose-6-phosphate and UDP-alpha-D-glucose in a 2 step process.</text>
</comment>
<accession>A0A3P6VDL9</accession>
<dbReference type="Gene3D" id="3.40.50.1000">
    <property type="entry name" value="HAD superfamily/HAD-like"/>
    <property type="match status" value="1"/>
</dbReference>
<comment type="similarity">
    <text evidence="3">In the C-terminal section; belongs to the gob-1 trehalose phosphatase family.</text>
</comment>
<dbReference type="Proteomes" id="UP000277928">
    <property type="component" value="Unassembled WGS sequence"/>
</dbReference>
<evidence type="ECO:0000256" key="2">
    <source>
        <dbReference type="ARBA" id="ARBA00005409"/>
    </source>
</evidence>
<evidence type="ECO:0000256" key="6">
    <source>
        <dbReference type="ARBA" id="ARBA00022679"/>
    </source>
</evidence>
<dbReference type="FunFam" id="3.40.50.2000:FF:000206">
    <property type="entry name" value="Trehalose-6-phosphate synthase"/>
    <property type="match status" value="1"/>
</dbReference>
<dbReference type="OrthoDB" id="755951at2759"/>
<comment type="catalytic activity">
    <reaction evidence="7">
        <text>D-glucose 6-phosphate + UDP-alpha-D-glucose = alpha,alpha-trehalose 6-phosphate + UDP + H(+)</text>
        <dbReference type="Rhea" id="RHEA:18889"/>
        <dbReference type="ChEBI" id="CHEBI:15378"/>
        <dbReference type="ChEBI" id="CHEBI:58223"/>
        <dbReference type="ChEBI" id="CHEBI:58429"/>
        <dbReference type="ChEBI" id="CHEBI:58885"/>
        <dbReference type="ChEBI" id="CHEBI:61548"/>
        <dbReference type="EC" id="2.4.1.15"/>
    </reaction>
</comment>
<dbReference type="GO" id="GO:0005829">
    <property type="term" value="C:cytosol"/>
    <property type="evidence" value="ECO:0007669"/>
    <property type="project" value="TreeGrafter"/>
</dbReference>
<evidence type="ECO:0000259" key="9">
    <source>
        <dbReference type="Pfam" id="PF21141"/>
    </source>
</evidence>
<protein>
    <recommendedName>
        <fullName evidence="4">alpha,alpha-trehalose-phosphate synthase (UDP-forming)</fullName>
        <ecNumber evidence="4">2.4.1.15</ecNumber>
    </recommendedName>
</protein>
<dbReference type="EMBL" id="UYRX01001093">
    <property type="protein sequence ID" value="VDK88134.1"/>
    <property type="molecule type" value="Genomic_DNA"/>
</dbReference>
<evidence type="ECO:0000313" key="10">
    <source>
        <dbReference type="EMBL" id="VDK88134.1"/>
    </source>
</evidence>
<evidence type="ECO:0000256" key="5">
    <source>
        <dbReference type="ARBA" id="ARBA00022676"/>
    </source>
</evidence>
<organism evidence="10 11">
    <name type="scientific">Litomosoides sigmodontis</name>
    <name type="common">Filarial nematode worm</name>
    <dbReference type="NCBI Taxonomy" id="42156"/>
    <lineage>
        <taxon>Eukaryota</taxon>
        <taxon>Metazoa</taxon>
        <taxon>Ecdysozoa</taxon>
        <taxon>Nematoda</taxon>
        <taxon>Chromadorea</taxon>
        <taxon>Rhabditida</taxon>
        <taxon>Spirurina</taxon>
        <taxon>Spiruromorpha</taxon>
        <taxon>Filarioidea</taxon>
        <taxon>Onchocercidae</taxon>
        <taxon>Litomosoides</taxon>
    </lineage>
</organism>
<reference evidence="10 11" key="1">
    <citation type="submission" date="2018-08" db="EMBL/GenBank/DDBJ databases">
        <authorList>
            <person name="Laetsch R D."/>
            <person name="Stevens L."/>
            <person name="Kumar S."/>
            <person name="Blaxter L. M."/>
        </authorList>
    </citation>
    <scope>NUCLEOTIDE SEQUENCE [LARGE SCALE GENOMIC DNA]</scope>
</reference>
<dbReference type="Gene3D" id="3.40.50.2000">
    <property type="entry name" value="Glycogen Phosphorylase B"/>
    <property type="match status" value="2"/>
</dbReference>
<dbReference type="InterPro" id="IPR041064">
    <property type="entry name" value="T6PP_helical"/>
</dbReference>
<evidence type="ECO:0000313" key="11">
    <source>
        <dbReference type="Proteomes" id="UP000277928"/>
    </source>
</evidence>
<evidence type="ECO:0000256" key="3">
    <source>
        <dbReference type="ARBA" id="ARBA00006107"/>
    </source>
</evidence>